<dbReference type="RefSeq" id="WP_039998604.1">
    <property type="nucleotide sequence ID" value="NZ_CALMTF010000075.1"/>
</dbReference>
<reference evidence="1 2" key="1">
    <citation type="submission" date="2020-03" db="EMBL/GenBank/DDBJ databases">
        <title>Isolation of cellulose-producing strains, genome characterization and application of the synthesized cellulose films as an economical and sustainable material for piezoelectric sensor construction.</title>
        <authorList>
            <person name="Mangayil R.K."/>
        </authorList>
    </citation>
    <scope>NUCLEOTIDE SEQUENCE [LARGE SCALE GENOMIC DNA]</scope>
    <source>
        <strain evidence="1 2">ENS 9a1a</strain>
    </source>
</reference>
<name>A0A181CE69_9PROT</name>
<sequence length="205" mass="21503">MKYASFPLLACIACLSACTHAGRVQTTIPAAMAAIQSTLAQAGAVSVSHAENWTAGQAMSFARAVRAVQCSQQLADPVVGTISGTVTLQLSGNMTTGGQFTLDAPAAVPTFSLGATASHTSSQQVSLPVSYASLSSLPDVEMARQMGYGTALLGQNDAIRQDEARRLTRTREALRRIITRLIRSWQAGDCAHAVPVRPFVGGRAR</sequence>
<dbReference type="GeneID" id="85023299"/>
<proteinExistence type="predicted"/>
<dbReference type="AlphaFoldDB" id="A0A181CE69"/>
<dbReference type="EMBL" id="CP050139">
    <property type="protein sequence ID" value="QIP36450.1"/>
    <property type="molecule type" value="Genomic_DNA"/>
</dbReference>
<keyword evidence="2" id="KW-1185">Reference proteome</keyword>
<accession>A0A181CE69</accession>
<evidence type="ECO:0000313" key="2">
    <source>
        <dbReference type="Proteomes" id="UP000502533"/>
    </source>
</evidence>
<evidence type="ECO:0000313" key="1">
    <source>
        <dbReference type="EMBL" id="QIP36450.1"/>
    </source>
</evidence>
<dbReference type="KEGG" id="kre:GWK63_14095"/>
<organism evidence="1 2">
    <name type="scientific">Komagataeibacter rhaeticus</name>
    <dbReference type="NCBI Taxonomy" id="215221"/>
    <lineage>
        <taxon>Bacteria</taxon>
        <taxon>Pseudomonadati</taxon>
        <taxon>Pseudomonadota</taxon>
        <taxon>Alphaproteobacteria</taxon>
        <taxon>Acetobacterales</taxon>
        <taxon>Acetobacteraceae</taxon>
        <taxon>Komagataeibacter</taxon>
    </lineage>
</organism>
<dbReference type="Proteomes" id="UP000502533">
    <property type="component" value="Chromosome"/>
</dbReference>
<gene>
    <name evidence="1" type="ORF">GWK63_14095</name>
</gene>
<protein>
    <submittedName>
        <fullName evidence="1">Uncharacterized protein</fullName>
    </submittedName>
</protein>